<comment type="caution">
    <text evidence="2">The sequence shown here is derived from an EMBL/GenBank/DDBJ whole genome shotgun (WGS) entry which is preliminary data.</text>
</comment>
<accession>A0AAV7UIP0</accession>
<evidence type="ECO:0000313" key="2">
    <source>
        <dbReference type="EMBL" id="KAJ1187854.1"/>
    </source>
</evidence>
<dbReference type="AlphaFoldDB" id="A0AAV7UIP0"/>
<keyword evidence="3" id="KW-1185">Reference proteome</keyword>
<name>A0AAV7UIP0_PLEWA</name>
<feature type="region of interest" description="Disordered" evidence="1">
    <location>
        <begin position="28"/>
        <end position="47"/>
    </location>
</feature>
<dbReference type="Proteomes" id="UP001066276">
    <property type="component" value="Chromosome 3_1"/>
</dbReference>
<protein>
    <submittedName>
        <fullName evidence="2">Uncharacterized protein</fullName>
    </submittedName>
</protein>
<proteinExistence type="predicted"/>
<dbReference type="EMBL" id="JANPWB010000005">
    <property type="protein sequence ID" value="KAJ1187854.1"/>
    <property type="molecule type" value="Genomic_DNA"/>
</dbReference>
<sequence>MPSWELFGTSSLTPCGVLSNARALRAHGARAHGPAEMQPSAPAGSRHQLRFENNAPLLDLSAVRREGNAEDRARERPGTAEGALPATVSHRIGS</sequence>
<reference evidence="2" key="1">
    <citation type="journal article" date="2022" name="bioRxiv">
        <title>Sequencing and chromosome-scale assembly of the giantPleurodeles waltlgenome.</title>
        <authorList>
            <person name="Brown T."/>
            <person name="Elewa A."/>
            <person name="Iarovenko S."/>
            <person name="Subramanian E."/>
            <person name="Araus A.J."/>
            <person name="Petzold A."/>
            <person name="Susuki M."/>
            <person name="Suzuki K.-i.T."/>
            <person name="Hayashi T."/>
            <person name="Toyoda A."/>
            <person name="Oliveira C."/>
            <person name="Osipova E."/>
            <person name="Leigh N.D."/>
            <person name="Simon A."/>
            <person name="Yun M.H."/>
        </authorList>
    </citation>
    <scope>NUCLEOTIDE SEQUENCE</scope>
    <source>
        <strain evidence="2">20211129_DDA</strain>
        <tissue evidence="2">Liver</tissue>
    </source>
</reference>
<feature type="compositionally biased region" description="Basic and acidic residues" evidence="1">
    <location>
        <begin position="62"/>
        <end position="78"/>
    </location>
</feature>
<organism evidence="2 3">
    <name type="scientific">Pleurodeles waltl</name>
    <name type="common">Iberian ribbed newt</name>
    <dbReference type="NCBI Taxonomy" id="8319"/>
    <lineage>
        <taxon>Eukaryota</taxon>
        <taxon>Metazoa</taxon>
        <taxon>Chordata</taxon>
        <taxon>Craniata</taxon>
        <taxon>Vertebrata</taxon>
        <taxon>Euteleostomi</taxon>
        <taxon>Amphibia</taxon>
        <taxon>Batrachia</taxon>
        <taxon>Caudata</taxon>
        <taxon>Salamandroidea</taxon>
        <taxon>Salamandridae</taxon>
        <taxon>Pleurodelinae</taxon>
        <taxon>Pleurodeles</taxon>
    </lineage>
</organism>
<evidence type="ECO:0000313" key="3">
    <source>
        <dbReference type="Proteomes" id="UP001066276"/>
    </source>
</evidence>
<gene>
    <name evidence="2" type="ORF">NDU88_004622</name>
</gene>
<feature type="region of interest" description="Disordered" evidence="1">
    <location>
        <begin position="53"/>
        <end position="94"/>
    </location>
</feature>
<evidence type="ECO:0000256" key="1">
    <source>
        <dbReference type="SAM" id="MobiDB-lite"/>
    </source>
</evidence>